<organism evidence="1 2">
    <name type="scientific">Luteibaculum oceani</name>
    <dbReference type="NCBI Taxonomy" id="1294296"/>
    <lineage>
        <taxon>Bacteria</taxon>
        <taxon>Pseudomonadati</taxon>
        <taxon>Bacteroidota</taxon>
        <taxon>Flavobacteriia</taxon>
        <taxon>Flavobacteriales</taxon>
        <taxon>Luteibaculaceae</taxon>
        <taxon>Luteibaculum</taxon>
    </lineage>
</organism>
<dbReference type="RefSeq" id="WP_147014654.1">
    <property type="nucleotide sequence ID" value="NZ_VORB01000006.1"/>
</dbReference>
<evidence type="ECO:0000313" key="1">
    <source>
        <dbReference type="EMBL" id="TXC78627.1"/>
    </source>
</evidence>
<comment type="caution">
    <text evidence="1">The sequence shown here is derived from an EMBL/GenBank/DDBJ whole genome shotgun (WGS) entry which is preliminary data.</text>
</comment>
<name>A0A5C6UZD1_9FLAO</name>
<dbReference type="Gene3D" id="2.60.40.2030">
    <property type="match status" value="1"/>
</dbReference>
<dbReference type="NCBIfam" id="TIGR04131">
    <property type="entry name" value="Bac_Flav_CTERM"/>
    <property type="match status" value="1"/>
</dbReference>
<reference evidence="1 2" key="1">
    <citation type="submission" date="2019-08" db="EMBL/GenBank/DDBJ databases">
        <title>Genome of Luteibaculum oceani JCM 18817.</title>
        <authorList>
            <person name="Bowman J.P."/>
        </authorList>
    </citation>
    <scope>NUCLEOTIDE SEQUENCE [LARGE SCALE GENOMIC DNA]</scope>
    <source>
        <strain evidence="1 2">JCM 18817</strain>
    </source>
</reference>
<dbReference type="Pfam" id="PF13585">
    <property type="entry name" value="CHU_C"/>
    <property type="match status" value="1"/>
</dbReference>
<dbReference type="OrthoDB" id="607469at2"/>
<dbReference type="EMBL" id="VORB01000006">
    <property type="protein sequence ID" value="TXC78627.1"/>
    <property type="molecule type" value="Genomic_DNA"/>
</dbReference>
<dbReference type="Proteomes" id="UP000321168">
    <property type="component" value="Unassembled WGS sequence"/>
</dbReference>
<dbReference type="Gene3D" id="2.60.40.740">
    <property type="match status" value="2"/>
</dbReference>
<dbReference type="InterPro" id="IPR038081">
    <property type="entry name" value="CalX-like_sf"/>
</dbReference>
<proteinExistence type="predicted"/>
<protein>
    <submittedName>
        <fullName evidence="1">T9SS type B sorting domain-containing protein</fullName>
    </submittedName>
</protein>
<gene>
    <name evidence="1" type="ORF">FRX97_07885</name>
</gene>
<evidence type="ECO:0000313" key="2">
    <source>
        <dbReference type="Proteomes" id="UP000321168"/>
    </source>
</evidence>
<dbReference type="NCBIfam" id="NF038133">
    <property type="entry name" value="choice_anch_L"/>
    <property type="match status" value="1"/>
</dbReference>
<dbReference type="InterPro" id="IPR025667">
    <property type="entry name" value="SprB_repeat"/>
</dbReference>
<dbReference type="Pfam" id="PF13573">
    <property type="entry name" value="SprB"/>
    <property type="match status" value="4"/>
</dbReference>
<sequence length="1632" mass="173578">MLVRDICLYLVLVVGYIGNTPLIQAQLNVTASNNAAQMAQLLAGQGVVVKNATLNCAGTAAGTFDGGVNALNFTLDEGIVLGTGNVTNANAGGLLCLGTDHGRPGYAPLNSIANATTQDACILEFDVEVTTSTLEFKYVFGSDEYPEYVGSSFNDAFGFYISGPGIAGIQNIGVLPGGGGAPITINTVNNGDTDIGPCINCEFYRADMSSQTQLDGTTSVLTATASVIPCETYHFVLAIADASDGCWDSSVFLEKSSLVSVGVDMTEPVVSGNIGPGRIYENCDSAVYTFHLPNPVLSDYVFEVAIKGTAQNGVDYRFLKDSMVIKAGEQSASYTILPLTDSIVDPGETVEICILDPCTKAELSCETVTIEELEAEITEEQNICYGDSVQLQVSENVNYNYSWSPGNSLSCTDCHNPIAFPNDTTTYFVTFSDQGCSLVREVTVNVAAPSLPTLADTTACIGATKSVDVSTPGFDNYLWTPEYGISSSSSPSVTFTVLDSAVSYMVIATNDLGCELTEEITITPFPAVEATLFPKDVLCFGDASGEIDVVVHSSSPIDSFKWQDGSFAADRVDLFAGDYEVELVDINGCKLILDTVVNQPDTALFVEALQLVPSRCGGPSGRAEGVAFGGTEPYQFQWSQGGDQSISESLLPGVYELTVIDANGCTASDTVEIKADFSDQKDAEIIPFGPFCAGSETFQIQTLMTGGVFSGPGVDSWGLFDPSAAGEGVHAIVHEIVDGYCSDRDTFFVEVSSSFQADINPINPPCALEEMVQLSSVTNGGLYWGTGILDSAFARFYPSHAGPGKHWIYHLVQGECGELDSMEIEVIAPDTGEIVNLPSFCPAGDEAPLVATPNGGTWSGLGVNQQVMFNPRNLGSGRYQVQYIPAAACRIPVDTFVTVVDTLKLTSDVDSTTCFLGSDGSVTLEIMGGLAPFSFDWDPAITSSTSSASNLGAGSYTVQVIDSLGCNAQHAFFVHQPEELKITNVQISNASCSGLCDGEAKIEVQGGTAPFTYSIQPSLGTTSFDGVATYSGLCGGNTFVVFISDANGCTVDTAITISEPTAISVIDSIVPANCNQSNGAIYLNTISGGSTPYSFLWSNNALDTHLVNVVPGSYSLDITDANGCTYSFPYNIDNIAGPSTNLFMDSISCSGGSDGKAWVQIVGGTKPFVVLWSNGSSKDTVNNLSAGLIEVSVVDSAGCEALDSIQILAPTPVILSDIVDTLLCTNEIYQGSFIVTGGNGTNNYRFEINGITQSTANFSLADSGLYLVRAFDNKNCPSNTIDFQVAKRGVLQVSIPKQDSICPGDKAWVSADVQGGKQPYQLNWNSGETQIGWMYQSSPTDSGSATTKLWVVDACNDVDSAVSAIDFYPRPIIQPLILPNSGCEPLTSNFSLPLNTFGEVKWFVNRKLVSRENVFNHEFVSAGSYDIGIEVISNQGCENSLFLEKEIVVYPNPYADISINPSRLSLINNEAFLGLSSTYKLAKAFWSISNELGDTIITTSGLQPFVVFPKIKGDYAVSASFETEFGCLGQSHAFITLASEDILYIPTAFTPNGDGVNDAFAIEVVGVEPSAFSVHIFDRWGEELFSSKDPFFKWDGSYLGELCKGDVYVWAIRYKTLDGKQKNLSGRVTLVR</sequence>
<keyword evidence="2" id="KW-1185">Reference proteome</keyword>
<dbReference type="SUPFAM" id="SSF141072">
    <property type="entry name" value="CalX-like"/>
    <property type="match status" value="1"/>
</dbReference>
<dbReference type="InterPro" id="IPR026341">
    <property type="entry name" value="T9SS_type_B"/>
</dbReference>
<accession>A0A5C6UZD1</accession>
<dbReference type="InterPro" id="IPR049804">
    <property type="entry name" value="Choice_anch_L"/>
</dbReference>